<accession>A0A8S9LLC9</accession>
<evidence type="ECO:0000313" key="2">
    <source>
        <dbReference type="EMBL" id="KAF2606781.1"/>
    </source>
</evidence>
<organism evidence="2 3">
    <name type="scientific">Brassica cretica</name>
    <name type="common">Mustard</name>
    <dbReference type="NCBI Taxonomy" id="69181"/>
    <lineage>
        <taxon>Eukaryota</taxon>
        <taxon>Viridiplantae</taxon>
        <taxon>Streptophyta</taxon>
        <taxon>Embryophyta</taxon>
        <taxon>Tracheophyta</taxon>
        <taxon>Spermatophyta</taxon>
        <taxon>Magnoliopsida</taxon>
        <taxon>eudicotyledons</taxon>
        <taxon>Gunneridae</taxon>
        <taxon>Pentapetalae</taxon>
        <taxon>rosids</taxon>
        <taxon>malvids</taxon>
        <taxon>Brassicales</taxon>
        <taxon>Brassicaceae</taxon>
        <taxon>Brassiceae</taxon>
        <taxon>Brassica</taxon>
    </lineage>
</organism>
<evidence type="ECO:0000313" key="3">
    <source>
        <dbReference type="Proteomes" id="UP000712281"/>
    </source>
</evidence>
<feature type="compositionally biased region" description="Acidic residues" evidence="1">
    <location>
        <begin position="81"/>
        <end position="95"/>
    </location>
</feature>
<gene>
    <name evidence="2" type="ORF">F2Q68_00045613</name>
</gene>
<proteinExistence type="predicted"/>
<comment type="caution">
    <text evidence="2">The sequence shown here is derived from an EMBL/GenBank/DDBJ whole genome shotgun (WGS) entry which is preliminary data.</text>
</comment>
<dbReference type="AlphaFoldDB" id="A0A8S9LLC9"/>
<protein>
    <submittedName>
        <fullName evidence="2">Uncharacterized protein</fullName>
    </submittedName>
</protein>
<evidence type="ECO:0000256" key="1">
    <source>
        <dbReference type="SAM" id="MobiDB-lite"/>
    </source>
</evidence>
<name>A0A8S9LLC9_BRACR</name>
<feature type="region of interest" description="Disordered" evidence="1">
    <location>
        <begin position="74"/>
        <end position="95"/>
    </location>
</feature>
<dbReference type="Proteomes" id="UP000712281">
    <property type="component" value="Unassembled WGS sequence"/>
</dbReference>
<sequence>MPVSPHPLDFYDYDLSVSIQYQICGHLTKSQIQHATEPRRRSGSPSLRLDCNATCSQSISELARLFPFYRTSKAEKSNGDDNVDESDGFDGFEESEQTGDRVLLLSQKLPHEGFAVKGKTELIHKRQ</sequence>
<dbReference type="EMBL" id="QGKW02000276">
    <property type="protein sequence ID" value="KAF2606781.1"/>
    <property type="molecule type" value="Genomic_DNA"/>
</dbReference>
<reference evidence="2" key="1">
    <citation type="submission" date="2019-12" db="EMBL/GenBank/DDBJ databases">
        <title>Genome sequencing and annotation of Brassica cretica.</title>
        <authorList>
            <person name="Studholme D.J."/>
            <person name="Sarris P.F."/>
        </authorList>
    </citation>
    <scope>NUCLEOTIDE SEQUENCE</scope>
    <source>
        <strain evidence="2">PFS-001/15</strain>
        <tissue evidence="2">Leaf</tissue>
    </source>
</reference>